<evidence type="ECO:0000313" key="2">
    <source>
        <dbReference type="Proteomes" id="UP001289645"/>
    </source>
</evidence>
<dbReference type="EMBL" id="JAOXLN010000002">
    <property type="protein sequence ID" value="MDZ5084558.1"/>
    <property type="molecule type" value="Genomic_DNA"/>
</dbReference>
<keyword evidence="2" id="KW-1185">Reference proteome</keyword>
<sequence length="321" mass="34286">MVVIGLTVVATLLVTRDGSGSGEPTASAPPSTSADTSDIASAADRGPVGIITEDPTCAAWGPIVQKLSEEQDKGWRQIDRSVPASDWTSSQRVIFEKAATDMAAAADQAEALVARTPHRVMRELYSQTISYWRAYAAAIGEYGPNDDHLATAASGLSNSVNWICGAIAYGSALARSQLLPPGMPPQEVALPELASNPARFLGEEDASACGQWQNMVSDYRLATSEWMQKSDPALPSSQWSPEQQTLFANMVTVMSENASTMQQIALPTKNSIWIDFAALAATYRRAYVQAIPTYMPADNYLDSAATELMVAIDEACQATGV</sequence>
<organism evidence="1 2">
    <name type="scientific">Mycolicibacterium parafortuitum</name>
    <name type="common">Mycobacterium parafortuitum</name>
    <dbReference type="NCBI Taxonomy" id="39692"/>
    <lineage>
        <taxon>Bacteria</taxon>
        <taxon>Bacillati</taxon>
        <taxon>Actinomycetota</taxon>
        <taxon>Actinomycetes</taxon>
        <taxon>Mycobacteriales</taxon>
        <taxon>Mycobacteriaceae</taxon>
        <taxon>Mycolicibacterium</taxon>
    </lineage>
</organism>
<gene>
    <name evidence="1" type="ORF">OHX15_04095</name>
</gene>
<proteinExistence type="predicted"/>
<accession>A0ACC6MCB1</accession>
<reference evidence="1 2" key="1">
    <citation type="journal article" date="2021" name="Chemosphere">
        <title>Bioballs carrying a syntrophic Rhodococcus and Mycolicibacterium consortium for simultaneous sorption and biodegradation of fuel oil in contaminated freshwater.</title>
        <authorList>
            <person name="Naloka K."/>
            <person name="Polrit D."/>
            <person name="Muangchinda C."/>
            <person name="Thoetkiattikul H."/>
            <person name="Pinyakong O."/>
        </authorList>
    </citation>
    <scope>NUCLEOTIDE SEQUENCE [LARGE SCALE GENOMIC DNA]</scope>
    <source>
        <strain evidence="1 2">J101</strain>
    </source>
</reference>
<evidence type="ECO:0000313" key="1">
    <source>
        <dbReference type="EMBL" id="MDZ5084558.1"/>
    </source>
</evidence>
<name>A0ACC6MCB1_MYCPF</name>
<protein>
    <submittedName>
        <fullName evidence="1">Uncharacterized protein</fullName>
    </submittedName>
</protein>
<dbReference type="Proteomes" id="UP001289645">
    <property type="component" value="Unassembled WGS sequence"/>
</dbReference>
<comment type="caution">
    <text evidence="1">The sequence shown here is derived from an EMBL/GenBank/DDBJ whole genome shotgun (WGS) entry which is preliminary data.</text>
</comment>